<gene>
    <name evidence="3" type="ORF">NC661_18880</name>
</gene>
<dbReference type="GO" id="GO:1990170">
    <property type="term" value="P:stress response to cadmium ion"/>
    <property type="evidence" value="ECO:0007669"/>
    <property type="project" value="TreeGrafter"/>
</dbReference>
<dbReference type="Proteomes" id="UP001145072">
    <property type="component" value="Unassembled WGS sequence"/>
</dbReference>
<evidence type="ECO:0000313" key="3">
    <source>
        <dbReference type="EMBL" id="MDC3422419.1"/>
    </source>
</evidence>
<dbReference type="PROSITE" id="PS50151">
    <property type="entry name" value="UVR"/>
    <property type="match status" value="1"/>
</dbReference>
<feature type="domain" description="UVR" evidence="2">
    <location>
        <begin position="137"/>
        <end position="172"/>
    </location>
</feature>
<reference evidence="3" key="1">
    <citation type="submission" date="2022-06" db="EMBL/GenBank/DDBJ databases">
        <title>Aquibacillus sp. a new bacterium isolated from soil saline samples.</title>
        <authorList>
            <person name="Galisteo C."/>
            <person name="De La Haba R."/>
            <person name="Sanchez-Porro C."/>
            <person name="Ventosa A."/>
        </authorList>
    </citation>
    <scope>NUCLEOTIDE SEQUENCE</scope>
    <source>
        <strain evidence="3">JCM 12387</strain>
    </source>
</reference>
<dbReference type="PIRSF" id="PIRSF015034">
    <property type="entry name" value="YacH"/>
    <property type="match status" value="1"/>
</dbReference>
<protein>
    <submittedName>
        <fullName evidence="3">UvrB/UvrC motif-containing protein</fullName>
    </submittedName>
</protein>
<dbReference type="GO" id="GO:0008270">
    <property type="term" value="F:zinc ion binding"/>
    <property type="evidence" value="ECO:0007669"/>
    <property type="project" value="TreeGrafter"/>
</dbReference>
<dbReference type="GO" id="GO:0046870">
    <property type="term" value="F:cadmium ion binding"/>
    <property type="evidence" value="ECO:0007669"/>
    <property type="project" value="TreeGrafter"/>
</dbReference>
<name>A0A9X3WS96_9BACI</name>
<organism evidence="3 4">
    <name type="scientific">Aquibacillus koreensis</name>
    <dbReference type="NCBI Taxonomy" id="279446"/>
    <lineage>
        <taxon>Bacteria</taxon>
        <taxon>Bacillati</taxon>
        <taxon>Bacillota</taxon>
        <taxon>Bacilli</taxon>
        <taxon>Bacillales</taxon>
        <taxon>Bacillaceae</taxon>
        <taxon>Aquibacillus</taxon>
    </lineage>
</organism>
<dbReference type="InterPro" id="IPR036876">
    <property type="entry name" value="UVR_dom_sf"/>
</dbReference>
<keyword evidence="1" id="KW-0175">Coiled coil</keyword>
<evidence type="ECO:0000313" key="4">
    <source>
        <dbReference type="Proteomes" id="UP001145072"/>
    </source>
</evidence>
<dbReference type="AlphaFoldDB" id="A0A9X3WS96"/>
<proteinExistence type="predicted"/>
<dbReference type="RefSeq" id="WP_259870031.1">
    <property type="nucleotide sequence ID" value="NZ_JAMQJZ010000021.1"/>
</dbReference>
<dbReference type="PANTHER" id="PTHR38430">
    <property type="entry name" value="PROTEIN-ARGININE KINASE ACTIVATOR PROTEIN"/>
    <property type="match status" value="1"/>
</dbReference>
<feature type="coiled-coil region" evidence="1">
    <location>
        <begin position="137"/>
        <end position="164"/>
    </location>
</feature>
<keyword evidence="4" id="KW-1185">Reference proteome</keyword>
<dbReference type="Gene3D" id="4.10.860.10">
    <property type="entry name" value="UVR domain"/>
    <property type="match status" value="1"/>
</dbReference>
<dbReference type="EMBL" id="JAMQJZ010000021">
    <property type="protein sequence ID" value="MDC3422419.1"/>
    <property type="molecule type" value="Genomic_DNA"/>
</dbReference>
<dbReference type="Pfam" id="PF02151">
    <property type="entry name" value="UVR"/>
    <property type="match status" value="1"/>
</dbReference>
<dbReference type="PANTHER" id="PTHR38430:SF1">
    <property type="entry name" value="PROTEIN-ARGININE KINASE ACTIVATOR PROTEIN"/>
    <property type="match status" value="1"/>
</dbReference>
<dbReference type="GO" id="GO:0050897">
    <property type="term" value="F:cobalt ion binding"/>
    <property type="evidence" value="ECO:0007669"/>
    <property type="project" value="TreeGrafter"/>
</dbReference>
<comment type="caution">
    <text evidence="3">The sequence shown here is derived from an EMBL/GenBank/DDBJ whole genome shotgun (WGS) entry which is preliminary data.</text>
</comment>
<dbReference type="InterPro" id="IPR025542">
    <property type="entry name" value="YacH"/>
</dbReference>
<dbReference type="SUPFAM" id="SSF46600">
    <property type="entry name" value="C-terminal UvrC-binding domain of UvrB"/>
    <property type="match status" value="1"/>
</dbReference>
<dbReference type="InterPro" id="IPR001943">
    <property type="entry name" value="UVR_dom"/>
</dbReference>
<accession>A0A9X3WS96</accession>
<evidence type="ECO:0000259" key="2">
    <source>
        <dbReference type="PROSITE" id="PS50151"/>
    </source>
</evidence>
<evidence type="ECO:0000256" key="1">
    <source>
        <dbReference type="SAM" id="Coils"/>
    </source>
</evidence>
<dbReference type="GO" id="GO:0005507">
    <property type="term" value="F:copper ion binding"/>
    <property type="evidence" value="ECO:0007669"/>
    <property type="project" value="TreeGrafter"/>
</dbReference>
<sequence length="182" mass="21105">MECQECHERPATLHFTKVINGDKTEIHVCEQCAKEKGYVSYEEEAYSLHDLLSGLFNFESSSLNEQKQSSFTPEKTLKCSKCGMTYEEFTHVGKFGCASCYHTFSDRLNPIFRRVHSGNTTHDGKIPKRKGTDIHQRKQLLDLKKELQQLIKNEEFEKAAHTRDEIKALERHLNHDQGEGEW</sequence>
<dbReference type="GO" id="GO:1990169">
    <property type="term" value="P:stress response to copper ion"/>
    <property type="evidence" value="ECO:0007669"/>
    <property type="project" value="TreeGrafter"/>
</dbReference>